<dbReference type="PANTHER" id="PTHR47171:SF5">
    <property type="entry name" value="ZN(II)2CYS6 TRANSCRIPTION FACTOR (EUROFUNG)"/>
    <property type="match status" value="1"/>
</dbReference>
<dbReference type="SMART" id="SM00066">
    <property type="entry name" value="GAL4"/>
    <property type="match status" value="1"/>
</dbReference>
<dbReference type="InterPro" id="IPR007219">
    <property type="entry name" value="XnlR_reg_dom"/>
</dbReference>
<dbReference type="GO" id="GO:0000981">
    <property type="term" value="F:DNA-binding transcription factor activity, RNA polymerase II-specific"/>
    <property type="evidence" value="ECO:0007669"/>
    <property type="project" value="InterPro"/>
</dbReference>
<feature type="compositionally biased region" description="Basic and acidic residues" evidence="7">
    <location>
        <begin position="195"/>
        <end position="205"/>
    </location>
</feature>
<keyword evidence="5" id="KW-0804">Transcription</keyword>
<dbReference type="PROSITE" id="PS50048">
    <property type="entry name" value="ZN2_CY6_FUNGAL_2"/>
    <property type="match status" value="1"/>
</dbReference>
<evidence type="ECO:0000256" key="1">
    <source>
        <dbReference type="ARBA" id="ARBA00022723"/>
    </source>
</evidence>
<dbReference type="PROSITE" id="PS00463">
    <property type="entry name" value="ZN2_CY6_FUNGAL_1"/>
    <property type="match status" value="1"/>
</dbReference>
<name>A0AA39GQM0_SARSR</name>
<dbReference type="CDD" id="cd12148">
    <property type="entry name" value="fungal_TF_MHR"/>
    <property type="match status" value="1"/>
</dbReference>
<dbReference type="GO" id="GO:0008270">
    <property type="term" value="F:zinc ion binding"/>
    <property type="evidence" value="ECO:0007669"/>
    <property type="project" value="InterPro"/>
</dbReference>
<keyword evidence="6" id="KW-0539">Nucleus</keyword>
<evidence type="ECO:0000256" key="2">
    <source>
        <dbReference type="ARBA" id="ARBA00022833"/>
    </source>
</evidence>
<evidence type="ECO:0000256" key="6">
    <source>
        <dbReference type="ARBA" id="ARBA00023242"/>
    </source>
</evidence>
<keyword evidence="10" id="KW-1185">Reference proteome</keyword>
<evidence type="ECO:0000256" key="4">
    <source>
        <dbReference type="ARBA" id="ARBA00023125"/>
    </source>
</evidence>
<feature type="compositionally biased region" description="Low complexity" evidence="7">
    <location>
        <begin position="226"/>
        <end position="242"/>
    </location>
</feature>
<feature type="region of interest" description="Disordered" evidence="7">
    <location>
        <begin position="142"/>
        <end position="292"/>
    </location>
</feature>
<feature type="compositionally biased region" description="Low complexity" evidence="7">
    <location>
        <begin position="158"/>
        <end position="169"/>
    </location>
</feature>
<evidence type="ECO:0000259" key="8">
    <source>
        <dbReference type="PROSITE" id="PS50048"/>
    </source>
</evidence>
<protein>
    <recommendedName>
        <fullName evidence="8">Zn(2)-C6 fungal-type domain-containing protein</fullName>
    </recommendedName>
</protein>
<dbReference type="AlphaFoldDB" id="A0AA39GQM0"/>
<evidence type="ECO:0000313" key="10">
    <source>
        <dbReference type="Proteomes" id="UP001175261"/>
    </source>
</evidence>
<dbReference type="GO" id="GO:0003677">
    <property type="term" value="F:DNA binding"/>
    <property type="evidence" value="ECO:0007669"/>
    <property type="project" value="UniProtKB-KW"/>
</dbReference>
<evidence type="ECO:0000256" key="7">
    <source>
        <dbReference type="SAM" id="MobiDB-lite"/>
    </source>
</evidence>
<feature type="compositionally biased region" description="Polar residues" evidence="7">
    <location>
        <begin position="264"/>
        <end position="287"/>
    </location>
</feature>
<dbReference type="InterPro" id="IPR052073">
    <property type="entry name" value="Amide_Lactam_Regulators"/>
</dbReference>
<evidence type="ECO:0000256" key="3">
    <source>
        <dbReference type="ARBA" id="ARBA00023015"/>
    </source>
</evidence>
<comment type="caution">
    <text evidence="9">The sequence shown here is derived from an EMBL/GenBank/DDBJ whole genome shotgun (WGS) entry which is preliminary data.</text>
</comment>
<accession>A0AA39GQM0</accession>
<reference evidence="9" key="1">
    <citation type="submission" date="2022-10" db="EMBL/GenBank/DDBJ databases">
        <title>Determination and structural analysis of whole genome sequence of Sarocladium strictum F4-1.</title>
        <authorList>
            <person name="Hu L."/>
            <person name="Jiang Y."/>
        </authorList>
    </citation>
    <scope>NUCLEOTIDE SEQUENCE</scope>
    <source>
        <strain evidence="9">F4-1</strain>
    </source>
</reference>
<feature type="compositionally biased region" description="Basic residues" evidence="7">
    <location>
        <begin position="243"/>
        <end position="255"/>
    </location>
</feature>
<evidence type="ECO:0000313" key="9">
    <source>
        <dbReference type="EMBL" id="KAK0391763.1"/>
    </source>
</evidence>
<dbReference type="Gene3D" id="4.10.240.10">
    <property type="entry name" value="Zn(2)-C6 fungal-type DNA-binding domain"/>
    <property type="match status" value="1"/>
</dbReference>
<gene>
    <name evidence="9" type="ORF">NLU13_1262</name>
</gene>
<proteinExistence type="predicted"/>
<keyword evidence="3" id="KW-0805">Transcription regulation</keyword>
<dbReference type="Pfam" id="PF04082">
    <property type="entry name" value="Fungal_trans"/>
    <property type="match status" value="1"/>
</dbReference>
<organism evidence="9 10">
    <name type="scientific">Sarocladium strictum</name>
    <name type="common">Black bundle disease fungus</name>
    <name type="synonym">Acremonium strictum</name>
    <dbReference type="NCBI Taxonomy" id="5046"/>
    <lineage>
        <taxon>Eukaryota</taxon>
        <taxon>Fungi</taxon>
        <taxon>Dikarya</taxon>
        <taxon>Ascomycota</taxon>
        <taxon>Pezizomycotina</taxon>
        <taxon>Sordariomycetes</taxon>
        <taxon>Hypocreomycetidae</taxon>
        <taxon>Hypocreales</taxon>
        <taxon>Sarocladiaceae</taxon>
        <taxon>Sarocladium</taxon>
    </lineage>
</organism>
<dbReference type="CDD" id="cd00067">
    <property type="entry name" value="GAL4"/>
    <property type="match status" value="1"/>
</dbReference>
<keyword evidence="1" id="KW-0479">Metal-binding</keyword>
<dbReference type="Proteomes" id="UP001175261">
    <property type="component" value="Unassembled WGS sequence"/>
</dbReference>
<dbReference type="EMBL" id="JAPDFR010000001">
    <property type="protein sequence ID" value="KAK0391763.1"/>
    <property type="molecule type" value="Genomic_DNA"/>
</dbReference>
<evidence type="ECO:0000256" key="5">
    <source>
        <dbReference type="ARBA" id="ARBA00023163"/>
    </source>
</evidence>
<dbReference type="InterPro" id="IPR036864">
    <property type="entry name" value="Zn2-C6_fun-type_DNA-bd_sf"/>
</dbReference>
<keyword evidence="2" id="KW-0862">Zinc</keyword>
<dbReference type="PANTHER" id="PTHR47171">
    <property type="entry name" value="FARA-RELATED"/>
    <property type="match status" value="1"/>
</dbReference>
<dbReference type="InterPro" id="IPR001138">
    <property type="entry name" value="Zn2Cys6_DnaBD"/>
</dbReference>
<dbReference type="SMART" id="SM00906">
    <property type="entry name" value="Fungal_trans"/>
    <property type="match status" value="1"/>
</dbReference>
<sequence>MSHGFPALSHARDDALVVQLERERFPRPPIQFIHSPTPRFFGFRRTNFAASSLRSGRWAKLSTAAPEPGPNFGFLVFFSTATMTEVITDWMHFNGRQPKRKRALVTCVDCHARKVKCDLQARTAQGQSGCSNCLTAERSCHLRPSKRNKQSRISGPPQQQVHQRQQQEQQQEEEEEEEQHHHHHRARSSSPPAMHRPEPPKRDAYVPEVARAQPEPGPQFTEPSPRQHFYQQLQRQQQQLQHPHPHPHQHQHHHFPPPPHPHTDSPQSQRTSSGRPHGPPTSQSNPSDVDIGFLQVYGPENQHDAEQHEHMEGSVQRHRDLSDAQQPELQEIFSETYFEFCYTWCPVLDMDTITEAVHSSPLLANALAVAASHIRPPLIPHEGPAMYYKRATHILYDDEEPDGMTTLQAISLFYWWAPRPPNTARRHSSWWWTSVLIRQAQQMNYHREPGPNYPLKDPAIHSLRRKIWWTAFARERLTALCQSKPCIIDPDDCNVQELTLADFPGDPIMQRKGEVFIYWVRLCAIIGRIAKTLARAGSSTSSSLPSTTELRQELVDWIRSVPPHLRLPINSARTRWFDRDVHQLYLPYLTTIIILHLRRSTHALPQALPPAIVAASCIVRILKDILSRGDARFLMAITCWYSGTAFIALIQACRIENLRKDANDGLDVLTNTVAQLQRMWGSANVIRRGFDRLRESNLHGGANGGEASRNVNVPHQHVSATNHAVPVEPERAAAQDVIADPSPDFDWTQLFPFVSRDTGSIVAALLPSNEPGAPTRLPSPEDMVLQDIFTMDYQGLLEPMTDFTDFGFGL</sequence>
<dbReference type="GO" id="GO:0006351">
    <property type="term" value="P:DNA-templated transcription"/>
    <property type="evidence" value="ECO:0007669"/>
    <property type="project" value="InterPro"/>
</dbReference>
<keyword evidence="4" id="KW-0238">DNA-binding</keyword>
<dbReference type="SUPFAM" id="SSF57701">
    <property type="entry name" value="Zn2/Cys6 DNA-binding domain"/>
    <property type="match status" value="1"/>
</dbReference>
<feature type="domain" description="Zn(2)-C6 fungal-type" evidence="8">
    <location>
        <begin position="106"/>
        <end position="142"/>
    </location>
</feature>